<dbReference type="EMBL" id="CM034390">
    <property type="protein sequence ID" value="KAJ0181873.1"/>
    <property type="molecule type" value="Genomic_DNA"/>
</dbReference>
<gene>
    <name evidence="1" type="ORF">K1T71_002595</name>
</gene>
<sequence length="106" mass="11341">MPASVGWRHPGKFSGGGAFLLSARRALAVRLLRASAIHFVETYNLTRVLMSVANKYSDDRSRAASLSGAPPAPSEERDGLGWRSAVGFSYRSYSAGGEPAAAQHIY</sequence>
<dbReference type="Proteomes" id="UP000824533">
    <property type="component" value="Linkage Group LG04"/>
</dbReference>
<keyword evidence="2" id="KW-1185">Reference proteome</keyword>
<organism evidence="1 2">
    <name type="scientific">Dendrolimus kikuchii</name>
    <dbReference type="NCBI Taxonomy" id="765133"/>
    <lineage>
        <taxon>Eukaryota</taxon>
        <taxon>Metazoa</taxon>
        <taxon>Ecdysozoa</taxon>
        <taxon>Arthropoda</taxon>
        <taxon>Hexapoda</taxon>
        <taxon>Insecta</taxon>
        <taxon>Pterygota</taxon>
        <taxon>Neoptera</taxon>
        <taxon>Endopterygota</taxon>
        <taxon>Lepidoptera</taxon>
        <taxon>Glossata</taxon>
        <taxon>Ditrysia</taxon>
        <taxon>Bombycoidea</taxon>
        <taxon>Lasiocampidae</taxon>
        <taxon>Dendrolimus</taxon>
    </lineage>
</organism>
<reference evidence="1 2" key="1">
    <citation type="journal article" date="2021" name="Front. Genet.">
        <title>Chromosome-Level Genome Assembly Reveals Significant Gene Expansion in the Toll and IMD Signaling Pathways of Dendrolimus kikuchii.</title>
        <authorList>
            <person name="Zhou J."/>
            <person name="Wu P."/>
            <person name="Xiong Z."/>
            <person name="Liu N."/>
            <person name="Zhao N."/>
            <person name="Ji M."/>
            <person name="Qiu Y."/>
            <person name="Yang B."/>
        </authorList>
    </citation>
    <scope>NUCLEOTIDE SEQUENCE [LARGE SCALE GENOMIC DNA]</scope>
    <source>
        <strain evidence="1">Ann1</strain>
    </source>
</reference>
<accession>A0ACC1DE28</accession>
<evidence type="ECO:0000313" key="1">
    <source>
        <dbReference type="EMBL" id="KAJ0181873.1"/>
    </source>
</evidence>
<comment type="caution">
    <text evidence="1">The sequence shown here is derived from an EMBL/GenBank/DDBJ whole genome shotgun (WGS) entry which is preliminary data.</text>
</comment>
<proteinExistence type="predicted"/>
<evidence type="ECO:0000313" key="2">
    <source>
        <dbReference type="Proteomes" id="UP000824533"/>
    </source>
</evidence>
<protein>
    <submittedName>
        <fullName evidence="1">Uncharacterized protein</fullName>
    </submittedName>
</protein>
<name>A0ACC1DE28_9NEOP</name>